<dbReference type="InterPro" id="IPR011989">
    <property type="entry name" value="ARM-like"/>
</dbReference>
<evidence type="ECO:0000256" key="2">
    <source>
        <dbReference type="ARBA" id="ARBA00010559"/>
    </source>
</evidence>
<evidence type="ECO:0000256" key="3">
    <source>
        <dbReference type="ARBA" id="ARBA00022517"/>
    </source>
</evidence>
<evidence type="ECO:0000259" key="8">
    <source>
        <dbReference type="SMART" id="SM01036"/>
    </source>
</evidence>
<proteinExistence type="inferred from homology"/>
<evidence type="ECO:0000313" key="9">
    <source>
        <dbReference type="Proteomes" id="UP000038045"/>
    </source>
</evidence>
<dbReference type="PANTHER" id="PTHR13457">
    <property type="entry name" value="BAP28"/>
    <property type="match status" value="1"/>
</dbReference>
<dbReference type="Proteomes" id="UP000038045">
    <property type="component" value="Unplaced"/>
</dbReference>
<keyword evidence="9" id="KW-1185">Reference proteome</keyword>
<dbReference type="InterPro" id="IPR040191">
    <property type="entry name" value="UTP10"/>
</dbReference>
<evidence type="ECO:0000256" key="7">
    <source>
        <dbReference type="RuleBase" id="RU367065"/>
    </source>
</evidence>
<sequence>MTSLSRQLEQLKTPVTDALGAEKQVVSFLFDKKQAGALDREKFYQIGITGLLQLKEIDSDIDCYEPDLFTEDKINFQRSMLSKEENEKLNDSLERMLFCLAPYFQHTACHQVIEWLIYKYQIHSFNGKEVAAIFFPYHTTNAYARLITILKVKNTEWNWLLPFAKEGVSIPFYRVLRQCKNFNYQFFTTFCQVIQRAIKVVGVEYLDSKCSVYYTMFATIAVNIIEDSKNVDNSIIGRILPIIAEGLKSKSTSFKYACTVVIVQLACSVELATDVLDSIIKMLLLKMKANIFPLVVQTIIVLCQRQNVTSLPLKAWRKIIIKSEEFRMNEVFVDISKETDMNKFLVVVYRTMFNLLKEGKITPDDVDSFFNAFTILTNTDFLTFSDSVDLFEMLFGYYRDCKDSVNEFSSMPKSFQVHMRGIILRFVDAFDARRVQWINKNADVITKIMHDFKIEDQELGEITNISKAAKRKLNISNDISKIASSSVANDEVKNPKVVKKEDVLDVVQVVKEEKKPFKGNTQKILNYIEEEKYEKMLWALKSFDDPTYLNAQPKGDLTEFAMELFLLLVKNKIPEYSSEIKSVLCKLPYGASEILCLLNQSKIVASPARKKAAKAQKNLFDNETPEEAEKRLVTALEIFIVHDSFTVNHDIISLIFDILNSETNKNISDPESKSIYIQKLTLTLLIKVFDNPGTYKIKESDLKLDPLVKHIRHVTNLRILRSSMMLLISALNVSPVRVIKQIMSVFTFMGTSSVRKDNSLTLEIFEEAASALFKSVRILDKQSKNGPQHRPNEQLIGMSKVLCQSILDIPIHRRIAIVRHISKSVGPSKVWIVILILFEEYCMKWQKNSEQQKADGEIFDELCLEMVSQFTPEIQFFIIHDILRYVIYLGGDKTPEHFNAKKYPNIIDREKFSMPKLRHLRFVILGFIIKLLNYKPLYDKFIPMSDEQITKNFNVVGKNLLLVIIDVDNFLTEQLNEADTKNKQDIANGVESNVSSMTLKYWLAICARGDVIADKIRNLLPGNVSGNIISEMLMENDVEESGKRDKTLQLLNAKLASDGFFEARSNMTISGDYLIKFARTLREWIIPAESKDDINRCRNAAFTLKLLVNHCQDDEIIMDIFNRCMKIIDGITYLDNYMVGNAMLLASEIIKMKNMKIIILYAETLSKICLETLYECDQTITKESVNKQNKKSTVEENNLMRRRRISKQSICGKTFEADALFICSLTCLQRITEVAIPFISSHLTKLIKLYCSFSFKYDDVPYMSFKDNVALVPGSFGHRLNSIKHRLKMIGEAISNIELRVVMKPLQSILCEKDEFNPGRMSMLFKILTDVLSNTESEKVKDYYKSLADMFLSLFDIRKFSTSEEEDKIVTSCEMNLIEAFLNLIDCLSEKDVVPLFNDITTTIHTLLEGKYPTNSVENLQLITYYTFFNKFYAVYNSLALLHFSKIFEMTPEILLKTNGKKTDHTELLLYGKHDTFEAKKADILICSILDFIANCAQDSDFVNEDRAKMVYAGVIDELENTKISGHEERCKKNLANAFYHIADSNVDLFNNEMILLLLDKLKSESSKVRYRTLAVIEALVNKIGEGMATVLPQLLEALRGLLSDNNRRVSDETDKIIRLLNNKFRDHDSDEDD</sequence>
<dbReference type="GO" id="GO:0034455">
    <property type="term" value="C:t-UTP complex"/>
    <property type="evidence" value="ECO:0007669"/>
    <property type="project" value="TreeGrafter"/>
</dbReference>
<dbReference type="GO" id="GO:0030686">
    <property type="term" value="C:90S preribosome"/>
    <property type="evidence" value="ECO:0007669"/>
    <property type="project" value="TreeGrafter"/>
</dbReference>
<dbReference type="InterPro" id="IPR012954">
    <property type="entry name" value="BP28_C_dom"/>
</dbReference>
<comment type="similarity">
    <text evidence="2 7">Belongs to the HEATR1/UTP10 family.</text>
</comment>
<evidence type="ECO:0000256" key="5">
    <source>
        <dbReference type="ARBA" id="ARBA00023242"/>
    </source>
</evidence>
<dbReference type="SMART" id="SM01036">
    <property type="entry name" value="BP28CT"/>
    <property type="match status" value="1"/>
</dbReference>
<keyword evidence="3 7" id="KW-0690">Ribosome biogenesis</keyword>
<dbReference type="InterPro" id="IPR022125">
    <property type="entry name" value="U3snoRNP10_N"/>
</dbReference>
<evidence type="ECO:0000256" key="6">
    <source>
        <dbReference type="ARBA" id="ARBA00023274"/>
    </source>
</evidence>
<dbReference type="GO" id="GO:0000462">
    <property type="term" value="P:maturation of SSU-rRNA from tricistronic rRNA transcript (SSU-rRNA, 5.8S rRNA, LSU-rRNA)"/>
    <property type="evidence" value="ECO:0007669"/>
    <property type="project" value="TreeGrafter"/>
</dbReference>
<dbReference type="Pfam" id="PF08146">
    <property type="entry name" value="BP28CT"/>
    <property type="match status" value="1"/>
</dbReference>
<dbReference type="SUPFAM" id="SSF48371">
    <property type="entry name" value="ARM repeat"/>
    <property type="match status" value="1"/>
</dbReference>
<accession>A0A0N4ZAI0</accession>
<comment type="subcellular location">
    <subcellularLocation>
        <location evidence="1 7">Nucleus</location>
        <location evidence="1 7">Nucleolus</location>
    </subcellularLocation>
</comment>
<protein>
    <recommendedName>
        <fullName evidence="7">HEAT repeat-containing protein 1</fullName>
    </recommendedName>
</protein>
<evidence type="ECO:0000256" key="4">
    <source>
        <dbReference type="ARBA" id="ARBA00022552"/>
    </source>
</evidence>
<dbReference type="GO" id="GO:0045943">
    <property type="term" value="P:positive regulation of transcription by RNA polymerase I"/>
    <property type="evidence" value="ECO:0007669"/>
    <property type="project" value="TreeGrafter"/>
</dbReference>
<keyword evidence="4 7" id="KW-0698">rRNA processing</keyword>
<dbReference type="STRING" id="131310.A0A0N4ZAI0"/>
<dbReference type="Gene3D" id="1.25.10.10">
    <property type="entry name" value="Leucine-rich Repeat Variant"/>
    <property type="match status" value="1"/>
</dbReference>
<dbReference type="PANTHER" id="PTHR13457:SF1">
    <property type="entry name" value="HEAT REPEAT-CONTAINING PROTEIN 1"/>
    <property type="match status" value="1"/>
</dbReference>
<comment type="function">
    <text evidence="7">Involved in nucleolar processing of pre-18S ribosomal RNA.</text>
</comment>
<dbReference type="InterPro" id="IPR056473">
    <property type="entry name" value="HEAT_Utp10/HEAT1"/>
</dbReference>
<name>A0A0N4ZAI0_PARTI</name>
<dbReference type="InterPro" id="IPR016024">
    <property type="entry name" value="ARM-type_fold"/>
</dbReference>
<dbReference type="Pfam" id="PF23243">
    <property type="entry name" value="HEAT_HEATR1"/>
    <property type="match status" value="1"/>
</dbReference>
<feature type="domain" description="BP28 C-terminal" evidence="8">
    <location>
        <begin position="1337"/>
        <end position="1484"/>
    </location>
</feature>
<organism evidence="9 10">
    <name type="scientific">Parastrongyloides trichosuri</name>
    <name type="common">Possum-specific nematode worm</name>
    <dbReference type="NCBI Taxonomy" id="131310"/>
    <lineage>
        <taxon>Eukaryota</taxon>
        <taxon>Metazoa</taxon>
        <taxon>Ecdysozoa</taxon>
        <taxon>Nematoda</taxon>
        <taxon>Chromadorea</taxon>
        <taxon>Rhabditida</taxon>
        <taxon>Tylenchina</taxon>
        <taxon>Panagrolaimomorpha</taxon>
        <taxon>Strongyloidoidea</taxon>
        <taxon>Strongyloididae</taxon>
        <taxon>Parastrongyloides</taxon>
    </lineage>
</organism>
<keyword evidence="5 7" id="KW-0539">Nucleus</keyword>
<evidence type="ECO:0000313" key="10">
    <source>
        <dbReference type="WBParaSite" id="PTRK_0000445900.1"/>
    </source>
</evidence>
<evidence type="ECO:0000256" key="1">
    <source>
        <dbReference type="ARBA" id="ARBA00004604"/>
    </source>
</evidence>
<dbReference type="GO" id="GO:0030515">
    <property type="term" value="F:snoRNA binding"/>
    <property type="evidence" value="ECO:0007669"/>
    <property type="project" value="TreeGrafter"/>
</dbReference>
<keyword evidence="6 7" id="KW-0687">Ribonucleoprotein</keyword>
<reference evidence="10" key="1">
    <citation type="submission" date="2017-02" db="UniProtKB">
        <authorList>
            <consortium name="WormBaseParasite"/>
        </authorList>
    </citation>
    <scope>IDENTIFICATION</scope>
</reference>
<dbReference type="GO" id="GO:0032040">
    <property type="term" value="C:small-subunit processome"/>
    <property type="evidence" value="ECO:0007669"/>
    <property type="project" value="TreeGrafter"/>
</dbReference>
<dbReference type="Pfam" id="PF12397">
    <property type="entry name" value="U3snoRNP10"/>
    <property type="match status" value="1"/>
</dbReference>
<dbReference type="WBParaSite" id="PTRK_0000445900.1">
    <property type="protein sequence ID" value="PTRK_0000445900.1"/>
    <property type="gene ID" value="PTRK_0000445900"/>
</dbReference>